<organism evidence="2">
    <name type="scientific">Amblyomma americanum</name>
    <name type="common">Lone star tick</name>
    <dbReference type="NCBI Taxonomy" id="6943"/>
    <lineage>
        <taxon>Eukaryota</taxon>
        <taxon>Metazoa</taxon>
        <taxon>Ecdysozoa</taxon>
        <taxon>Arthropoda</taxon>
        <taxon>Chelicerata</taxon>
        <taxon>Arachnida</taxon>
        <taxon>Acari</taxon>
        <taxon>Parasitiformes</taxon>
        <taxon>Ixodida</taxon>
        <taxon>Ixodoidea</taxon>
        <taxon>Ixodidae</taxon>
        <taxon>Amblyomminae</taxon>
        <taxon>Amblyomma</taxon>
    </lineage>
</organism>
<dbReference type="AlphaFoldDB" id="A0A0C9SDR2"/>
<feature type="signal peptide" evidence="1">
    <location>
        <begin position="1"/>
        <end position="20"/>
    </location>
</feature>
<sequence length="151" mass="16467">MNVALFFLLFSLGILNLAEASSSQSGTTTTKVAECHGTECISSADGQTRCPPGCECYYYEEYGGNYCVQAGAGSGDYVYGSSQRVDPNVAVQASTQLISDALQVAAYSRGSLPSIKKPSLKLPKMKLPKFKMPNVKLPRLRMPRIRFRGRR</sequence>
<name>A0A0C9SDR2_AMBAM</name>
<keyword evidence="1" id="KW-0732">Signal</keyword>
<accession>A0A0C9SDR2</accession>
<protein>
    <submittedName>
        <fullName evidence="2">Putative secreted protein</fullName>
    </submittedName>
</protein>
<dbReference type="EMBL" id="GBZX01000508">
    <property type="protein sequence ID" value="JAG92232.1"/>
    <property type="molecule type" value="mRNA"/>
</dbReference>
<reference evidence="2" key="1">
    <citation type="journal article" date="2015" name="PLoS ONE">
        <title>An Insight into the Sialome of the Lone Star Tick, Amblyomma americanum, with a Glimpse on Its Time Dependent Gene Expression.</title>
        <authorList>
            <person name="Karim S."/>
            <person name="Ribeiro J.M."/>
        </authorList>
    </citation>
    <scope>NUCLEOTIDE SEQUENCE</scope>
    <source>
        <tissue evidence="2">Salivary gland</tissue>
    </source>
</reference>
<evidence type="ECO:0000256" key="1">
    <source>
        <dbReference type="SAM" id="SignalP"/>
    </source>
</evidence>
<evidence type="ECO:0000313" key="2">
    <source>
        <dbReference type="EMBL" id="JAG92232.1"/>
    </source>
</evidence>
<proteinExistence type="evidence at transcript level"/>
<feature type="chain" id="PRO_5002203044" evidence="1">
    <location>
        <begin position="21"/>
        <end position="151"/>
    </location>
</feature>